<dbReference type="InterPro" id="IPR032578">
    <property type="entry name" value="DUF4919"/>
</dbReference>
<organism evidence="2 3">
    <name type="scientific">Chryseobacterium gambrini</name>
    <dbReference type="NCBI Taxonomy" id="373672"/>
    <lineage>
        <taxon>Bacteria</taxon>
        <taxon>Pseudomonadati</taxon>
        <taxon>Bacteroidota</taxon>
        <taxon>Flavobacteriia</taxon>
        <taxon>Flavobacteriales</taxon>
        <taxon>Weeksellaceae</taxon>
        <taxon>Chryseobacterium group</taxon>
        <taxon>Chryseobacterium</taxon>
    </lineage>
</organism>
<name>A0A1N7NVZ4_9FLAO</name>
<sequence length="199" mass="23576">METYEKVFEFLSNPTRETFLKCRELVINDPEYDPYSEDTGNIQKLLNEGKFQEVVKYVNVNILLSPSVHIFKYFAYKELGDEKAMNIEMTIAQIIFECIEKTGDGTEDSPYIVTRISDERDLIRYHFNKEDTMQRLVKGEDKIMDVLTLNDGSEVYFDISVPYRRIAFSFNKRNAEAEKEEEKTERPKKKSWWNFLSKN</sequence>
<dbReference type="Proteomes" id="UP000185781">
    <property type="component" value="Unassembled WGS sequence"/>
</dbReference>
<evidence type="ECO:0000256" key="1">
    <source>
        <dbReference type="SAM" id="MobiDB-lite"/>
    </source>
</evidence>
<accession>A0A1N7NVZ4</accession>
<dbReference type="EMBL" id="FTOV01000005">
    <property type="protein sequence ID" value="SIT02461.1"/>
    <property type="molecule type" value="Genomic_DNA"/>
</dbReference>
<evidence type="ECO:0000313" key="2">
    <source>
        <dbReference type="EMBL" id="SIT02461.1"/>
    </source>
</evidence>
<dbReference type="STRING" id="373672.SAMN05421785_105145"/>
<dbReference type="OrthoDB" id="1067887at2"/>
<feature type="region of interest" description="Disordered" evidence="1">
    <location>
        <begin position="176"/>
        <end position="199"/>
    </location>
</feature>
<evidence type="ECO:0000313" key="3">
    <source>
        <dbReference type="Proteomes" id="UP000185781"/>
    </source>
</evidence>
<feature type="compositionally biased region" description="Basic and acidic residues" evidence="1">
    <location>
        <begin position="176"/>
        <end position="185"/>
    </location>
</feature>
<dbReference type="RefSeq" id="WP_076392846.1">
    <property type="nucleotide sequence ID" value="NZ_FTOV01000005.1"/>
</dbReference>
<dbReference type="AlphaFoldDB" id="A0A1N7NVZ4"/>
<reference evidence="2 3" key="1">
    <citation type="submission" date="2017-01" db="EMBL/GenBank/DDBJ databases">
        <authorList>
            <person name="Mah S.A."/>
            <person name="Swanson W.J."/>
            <person name="Moy G.W."/>
            <person name="Vacquier V.D."/>
        </authorList>
    </citation>
    <scope>NUCLEOTIDE SEQUENCE [LARGE SCALE GENOMIC DNA]</scope>
    <source>
        <strain evidence="2 3">DSM 18014</strain>
    </source>
</reference>
<dbReference type="Pfam" id="PF16266">
    <property type="entry name" value="DUF4919"/>
    <property type="match status" value="1"/>
</dbReference>
<protein>
    <recommendedName>
        <fullName evidence="4">DUF4919 domain-containing protein</fullName>
    </recommendedName>
</protein>
<proteinExistence type="predicted"/>
<evidence type="ECO:0008006" key="4">
    <source>
        <dbReference type="Google" id="ProtNLM"/>
    </source>
</evidence>
<gene>
    <name evidence="2" type="ORF">SAMN05421785_105145</name>
</gene>